<organism evidence="3 4">
    <name type="scientific">candidate division CSSED10-310 bacterium</name>
    <dbReference type="NCBI Taxonomy" id="2855610"/>
    <lineage>
        <taxon>Bacteria</taxon>
        <taxon>Bacteria division CSSED10-310</taxon>
    </lineage>
</organism>
<name>A0ABV6Z2C5_UNCC1</name>
<dbReference type="Proteomes" id="UP001594351">
    <property type="component" value="Unassembled WGS sequence"/>
</dbReference>
<dbReference type="InterPro" id="IPR052534">
    <property type="entry name" value="Extracell_DNA_Util/SecSys_Comp"/>
</dbReference>
<proteinExistence type="predicted"/>
<protein>
    <submittedName>
        <fullName evidence="3">PilN domain-containing protein</fullName>
    </submittedName>
</protein>
<evidence type="ECO:0000256" key="2">
    <source>
        <dbReference type="SAM" id="Phobius"/>
    </source>
</evidence>
<keyword evidence="2" id="KW-0812">Transmembrane</keyword>
<dbReference type="InterPro" id="IPR007813">
    <property type="entry name" value="PilN"/>
</dbReference>
<feature type="coiled-coil region" evidence="1">
    <location>
        <begin position="46"/>
        <end position="93"/>
    </location>
</feature>
<evidence type="ECO:0000256" key="1">
    <source>
        <dbReference type="SAM" id="Coils"/>
    </source>
</evidence>
<keyword evidence="2" id="KW-0472">Membrane</keyword>
<dbReference type="EMBL" id="JBHPBY010000337">
    <property type="protein sequence ID" value="MFC1852600.1"/>
    <property type="molecule type" value="Genomic_DNA"/>
</dbReference>
<feature type="transmembrane region" description="Helical" evidence="2">
    <location>
        <begin position="17"/>
        <end position="39"/>
    </location>
</feature>
<accession>A0ABV6Z2C5</accession>
<comment type="caution">
    <text evidence="3">The sequence shown here is derived from an EMBL/GenBank/DDBJ whole genome shotgun (WGS) entry which is preliminary data.</text>
</comment>
<reference evidence="3 4" key="1">
    <citation type="submission" date="2024-09" db="EMBL/GenBank/DDBJ databases">
        <title>Laminarin stimulates single cell rates of sulfate reduction while oxygen inhibits transcriptomic activity in coastal marine sediment.</title>
        <authorList>
            <person name="Lindsay M."/>
            <person name="Orcutt B."/>
            <person name="Emerson D."/>
            <person name="Stepanauskas R."/>
            <person name="D'Angelo T."/>
        </authorList>
    </citation>
    <scope>NUCLEOTIDE SEQUENCE [LARGE SCALE GENOMIC DNA]</scope>
    <source>
        <strain evidence="3">SAG AM-311-K15</strain>
    </source>
</reference>
<evidence type="ECO:0000313" key="4">
    <source>
        <dbReference type="Proteomes" id="UP001594351"/>
    </source>
</evidence>
<keyword evidence="2" id="KW-1133">Transmembrane helix</keyword>
<evidence type="ECO:0000313" key="3">
    <source>
        <dbReference type="EMBL" id="MFC1852600.1"/>
    </source>
</evidence>
<keyword evidence="4" id="KW-1185">Reference proteome</keyword>
<sequence>MIKINLLPTEGPGPSKVYVELIAGLIVLVVAVIAIGAYWNYLNGIIDNRNEEIRVKEEQVRKLQNIIDAVKKFEKEKQILEKKINTIKNLRENQKGPVSLLDTLSKNVPDNVWYTKLGRKGNKITLNGAALSMMSIGDLIQNLSEPGGLFKKIQLKKTQMNKLKGREIYVFQMDLMYEEPKKKQKKGQGGQPGQGGP</sequence>
<gene>
    <name evidence="3" type="ORF">ACFL27_20575</name>
</gene>
<keyword evidence="1" id="KW-0175">Coiled coil</keyword>
<dbReference type="Pfam" id="PF05137">
    <property type="entry name" value="PilN"/>
    <property type="match status" value="1"/>
</dbReference>
<dbReference type="PANTHER" id="PTHR40278">
    <property type="entry name" value="DNA UTILIZATION PROTEIN HOFN"/>
    <property type="match status" value="1"/>
</dbReference>
<dbReference type="PANTHER" id="PTHR40278:SF1">
    <property type="entry name" value="DNA UTILIZATION PROTEIN HOFN"/>
    <property type="match status" value="1"/>
</dbReference>